<gene>
    <name evidence="1" type="ORF">GDO81_024573</name>
</gene>
<dbReference type="AlphaFoldDB" id="A0AAV6YRB7"/>
<accession>A0AAV6YRB7</accession>
<dbReference type="Proteomes" id="UP000824782">
    <property type="component" value="Unassembled WGS sequence"/>
</dbReference>
<dbReference type="SUPFAM" id="SSF50630">
    <property type="entry name" value="Acid proteases"/>
    <property type="match status" value="1"/>
</dbReference>
<evidence type="ECO:0000313" key="1">
    <source>
        <dbReference type="EMBL" id="KAG8537405.1"/>
    </source>
</evidence>
<organism evidence="1 2">
    <name type="scientific">Engystomops pustulosus</name>
    <name type="common">Tungara frog</name>
    <name type="synonym">Physalaemus pustulosus</name>
    <dbReference type="NCBI Taxonomy" id="76066"/>
    <lineage>
        <taxon>Eukaryota</taxon>
        <taxon>Metazoa</taxon>
        <taxon>Chordata</taxon>
        <taxon>Craniata</taxon>
        <taxon>Vertebrata</taxon>
        <taxon>Euteleostomi</taxon>
        <taxon>Amphibia</taxon>
        <taxon>Batrachia</taxon>
        <taxon>Anura</taxon>
        <taxon>Neobatrachia</taxon>
        <taxon>Hyloidea</taxon>
        <taxon>Leptodactylidae</taxon>
        <taxon>Leiuperinae</taxon>
        <taxon>Engystomops</taxon>
    </lineage>
</organism>
<dbReference type="EMBL" id="WNYA01030626">
    <property type="protein sequence ID" value="KAG8537405.1"/>
    <property type="molecule type" value="Genomic_DNA"/>
</dbReference>
<keyword evidence="2" id="KW-1185">Reference proteome</keyword>
<dbReference type="InterPro" id="IPR021109">
    <property type="entry name" value="Peptidase_aspartic_dom_sf"/>
</dbReference>
<protein>
    <recommendedName>
        <fullName evidence="3">Peptidase A2 domain-containing protein</fullName>
    </recommendedName>
</protein>
<name>A0AAV6YRB7_ENGPU</name>
<sequence length="84" mass="8672">MAAQCPLTTEPMDCYVGRRSSFFAQPACSAIPAKGEGPQMCTLMVNGTFVSGLLDSGSLVTLISATLPHIMAPGKTLGVTCIHA</sequence>
<evidence type="ECO:0008006" key="3">
    <source>
        <dbReference type="Google" id="ProtNLM"/>
    </source>
</evidence>
<reference evidence="1" key="1">
    <citation type="thesis" date="2020" institute="ProQuest LLC" country="789 East Eisenhower Parkway, Ann Arbor, MI, USA">
        <title>Comparative Genomics and Chromosome Evolution.</title>
        <authorList>
            <person name="Mudd A.B."/>
        </authorList>
    </citation>
    <scope>NUCLEOTIDE SEQUENCE</scope>
    <source>
        <strain evidence="1">237g6f4</strain>
        <tissue evidence="1">Blood</tissue>
    </source>
</reference>
<comment type="caution">
    <text evidence="1">The sequence shown here is derived from an EMBL/GenBank/DDBJ whole genome shotgun (WGS) entry which is preliminary data.</text>
</comment>
<proteinExistence type="predicted"/>
<evidence type="ECO:0000313" key="2">
    <source>
        <dbReference type="Proteomes" id="UP000824782"/>
    </source>
</evidence>